<dbReference type="GO" id="GO:0005737">
    <property type="term" value="C:cytoplasm"/>
    <property type="evidence" value="ECO:0007669"/>
    <property type="project" value="TreeGrafter"/>
</dbReference>
<reference evidence="7" key="1">
    <citation type="submission" date="2021-01" db="EMBL/GenBank/DDBJ databases">
        <authorList>
            <person name="Eckstrom K.M.E."/>
        </authorList>
    </citation>
    <scope>NUCLEOTIDE SEQUENCE</scope>
    <source>
        <strain evidence="7">UVCC 0001</strain>
    </source>
</reference>
<dbReference type="InterPro" id="IPR006181">
    <property type="entry name" value="D-amino_acid_oxidase_CS"/>
</dbReference>
<keyword evidence="3" id="KW-0285">Flavoprotein</keyword>
<evidence type="ECO:0000256" key="1">
    <source>
        <dbReference type="ARBA" id="ARBA00001974"/>
    </source>
</evidence>
<keyword evidence="8" id="KW-1185">Reference proteome</keyword>
<dbReference type="EMBL" id="JASFZW010000005">
    <property type="protein sequence ID" value="KAK2078072.1"/>
    <property type="molecule type" value="Genomic_DNA"/>
</dbReference>
<dbReference type="PANTHER" id="PTHR11530:SF11">
    <property type="entry name" value="D-ASPARTATE OXIDASE"/>
    <property type="match status" value="1"/>
</dbReference>
<keyword evidence="4" id="KW-0274">FAD</keyword>
<gene>
    <name evidence="7" type="ORF">QBZ16_003940</name>
</gene>
<dbReference type="PROSITE" id="PS00677">
    <property type="entry name" value="DAO"/>
    <property type="match status" value="1"/>
</dbReference>
<dbReference type="GO" id="GO:0071949">
    <property type="term" value="F:FAD binding"/>
    <property type="evidence" value="ECO:0007669"/>
    <property type="project" value="InterPro"/>
</dbReference>
<accession>A0AAD9ILB3</accession>
<evidence type="ECO:0000256" key="2">
    <source>
        <dbReference type="ARBA" id="ARBA00006730"/>
    </source>
</evidence>
<dbReference type="Gene3D" id="3.30.9.10">
    <property type="entry name" value="D-Amino Acid Oxidase, subunit A, domain 2"/>
    <property type="match status" value="1"/>
</dbReference>
<keyword evidence="5" id="KW-0560">Oxidoreductase</keyword>
<organism evidence="7 8">
    <name type="scientific">Prototheca wickerhamii</name>
    <dbReference type="NCBI Taxonomy" id="3111"/>
    <lineage>
        <taxon>Eukaryota</taxon>
        <taxon>Viridiplantae</taxon>
        <taxon>Chlorophyta</taxon>
        <taxon>core chlorophytes</taxon>
        <taxon>Trebouxiophyceae</taxon>
        <taxon>Chlorellales</taxon>
        <taxon>Chlorellaceae</taxon>
        <taxon>Prototheca</taxon>
    </lineage>
</organism>
<dbReference type="InterPro" id="IPR006076">
    <property type="entry name" value="FAD-dep_OxRdtase"/>
</dbReference>
<protein>
    <recommendedName>
        <fullName evidence="6">FAD dependent oxidoreductase domain-containing protein</fullName>
    </recommendedName>
</protein>
<evidence type="ECO:0000313" key="7">
    <source>
        <dbReference type="EMBL" id="KAK2078072.1"/>
    </source>
</evidence>
<sequence>MLTGGYDLSSVKFPEEDPLWADIVPTFRRLGKAELLAYDPSGKSIDGYGFTTIITEGRLYLPWLMKQIQALGGTFERRRISSLSELKDYDAIAWRRQSLVQDKSMYPVRGHVLRVRAPWVRHYINRDGGTYIIPNTDTVVLGGITQKGNWSLEPTEEDRRGILERCYEILPSLRKAPILREWVGLRPGRPDICLEREDAQLDGKSVPVIHNYGHGGSGLTLGWGCATDAVALVRKALAL</sequence>
<evidence type="ECO:0000313" key="8">
    <source>
        <dbReference type="Proteomes" id="UP001255856"/>
    </source>
</evidence>
<comment type="similarity">
    <text evidence="2">Belongs to the DAMOX/DASOX family.</text>
</comment>
<name>A0AAD9ILB3_PROWI</name>
<feature type="domain" description="FAD dependent oxidoreductase" evidence="6">
    <location>
        <begin position="25"/>
        <end position="227"/>
    </location>
</feature>
<dbReference type="GO" id="GO:0003884">
    <property type="term" value="F:D-amino-acid oxidase activity"/>
    <property type="evidence" value="ECO:0007669"/>
    <property type="project" value="InterPro"/>
</dbReference>
<comment type="cofactor">
    <cofactor evidence="1">
        <name>FAD</name>
        <dbReference type="ChEBI" id="CHEBI:57692"/>
    </cofactor>
</comment>
<comment type="caution">
    <text evidence="7">The sequence shown here is derived from an EMBL/GenBank/DDBJ whole genome shotgun (WGS) entry which is preliminary data.</text>
</comment>
<evidence type="ECO:0000256" key="4">
    <source>
        <dbReference type="ARBA" id="ARBA00022827"/>
    </source>
</evidence>
<evidence type="ECO:0000256" key="5">
    <source>
        <dbReference type="ARBA" id="ARBA00023002"/>
    </source>
</evidence>
<dbReference type="Proteomes" id="UP001255856">
    <property type="component" value="Unassembled WGS sequence"/>
</dbReference>
<dbReference type="AlphaFoldDB" id="A0AAD9ILB3"/>
<dbReference type="SUPFAM" id="SSF54373">
    <property type="entry name" value="FAD-linked reductases, C-terminal domain"/>
    <property type="match status" value="1"/>
</dbReference>
<evidence type="ECO:0000259" key="6">
    <source>
        <dbReference type="Pfam" id="PF01266"/>
    </source>
</evidence>
<evidence type="ECO:0000256" key="3">
    <source>
        <dbReference type="ARBA" id="ARBA00022630"/>
    </source>
</evidence>
<dbReference type="InterPro" id="IPR023209">
    <property type="entry name" value="DAO"/>
</dbReference>
<dbReference type="PANTHER" id="PTHR11530">
    <property type="entry name" value="D-AMINO ACID OXIDASE"/>
    <property type="match status" value="1"/>
</dbReference>
<proteinExistence type="inferred from homology"/>
<dbReference type="SUPFAM" id="SSF51971">
    <property type="entry name" value="Nucleotide-binding domain"/>
    <property type="match status" value="1"/>
</dbReference>
<dbReference type="Pfam" id="PF01266">
    <property type="entry name" value="DAO"/>
    <property type="match status" value="1"/>
</dbReference>
<dbReference type="GO" id="GO:0019478">
    <property type="term" value="P:D-amino acid catabolic process"/>
    <property type="evidence" value="ECO:0007669"/>
    <property type="project" value="TreeGrafter"/>
</dbReference>